<gene>
    <name evidence="2" type="ORF">PQBR55_0177</name>
</gene>
<geneLocation type="plasmid" evidence="2">
    <name>pQBR55</name>
</geneLocation>
<feature type="compositionally biased region" description="Polar residues" evidence="1">
    <location>
        <begin position="155"/>
        <end position="165"/>
    </location>
</feature>
<dbReference type="RefSeq" id="WP_255255886.1">
    <property type="nucleotide sequence ID" value="NZ_LN713927.1"/>
</dbReference>
<feature type="region of interest" description="Disordered" evidence="1">
    <location>
        <begin position="137"/>
        <end position="173"/>
    </location>
</feature>
<keyword evidence="2" id="KW-0614">Plasmid</keyword>
<dbReference type="InterPro" id="IPR014118">
    <property type="entry name" value="T4SS_TraV"/>
</dbReference>
<reference evidence="2" key="2">
    <citation type="submission" date="2015-06" db="EMBL/GenBank/DDBJ databases">
        <title>Environmentally co-occuring mercury resistance plasmids are genetically and phenotypically diverse and confer variable context-dependent fitness effects.</title>
        <authorList>
            <person name="Hall J.P.J."/>
            <person name="Harrison E."/>
            <person name="Lilley A.K."/>
            <person name="Paterson S."/>
            <person name="Spiers A.J."/>
            <person name="Brockhurst M.A."/>
        </authorList>
    </citation>
    <scope>NUCLEOTIDE SEQUENCE [LARGE SCALE GENOMIC DNA]</scope>
    <source>
        <strain evidence="2">SBW25</strain>
        <plasmid evidence="2">pQBR55</plasmid>
    </source>
</reference>
<organism evidence="2">
    <name type="scientific">Pseudomonas fluorescens (strain SBW25)</name>
    <dbReference type="NCBI Taxonomy" id="216595"/>
    <lineage>
        <taxon>Bacteria</taxon>
        <taxon>Pseudomonadati</taxon>
        <taxon>Pseudomonadota</taxon>
        <taxon>Gammaproteobacteria</taxon>
        <taxon>Pseudomonadales</taxon>
        <taxon>Pseudomonadaceae</taxon>
        <taxon>Pseudomonas</taxon>
    </lineage>
</organism>
<evidence type="ECO:0000313" key="2">
    <source>
        <dbReference type="EMBL" id="CEK42556.1"/>
    </source>
</evidence>
<protein>
    <submittedName>
        <fullName evidence="2">Conjugative transfer protein TraV</fullName>
    </submittedName>
</protein>
<reference evidence="2" key="1">
    <citation type="submission" date="2014-12" db="EMBL/GenBank/DDBJ databases">
        <authorList>
            <person name="Hall J."/>
        </authorList>
    </citation>
    <scope>NUCLEOTIDE SEQUENCE [LARGE SCALE GENOMIC DNA]</scope>
    <source>
        <strain evidence="2">SBW25</strain>
        <plasmid evidence="2">pQBR55</plasmid>
    </source>
</reference>
<dbReference type="EMBL" id="LN713927">
    <property type="protein sequence ID" value="CEK42556.1"/>
    <property type="molecule type" value="Genomic_DNA"/>
</dbReference>
<dbReference type="NCBIfam" id="TIGR02747">
    <property type="entry name" value="TraV"/>
    <property type="match status" value="1"/>
</dbReference>
<evidence type="ECO:0000256" key="1">
    <source>
        <dbReference type="SAM" id="MobiDB-lite"/>
    </source>
</evidence>
<dbReference type="Pfam" id="PF09676">
    <property type="entry name" value="TraV"/>
    <property type="match status" value="1"/>
</dbReference>
<name>A0A0G4E5P3_PSEFS</name>
<dbReference type="AlphaFoldDB" id="A0A0G4E5P3"/>
<accession>A0A0G4E5P3</accession>
<sequence>MRGLLTSIVLIAASSLGGCSFLSIGEPDYGCKGMPEGVTCMSARDVYSATESDSFRKRMAPGESSQNAEPQSGKIEVAVHQPVAGERYVIPKAARQPLPIRSQATVMRIWVAPWEGKDGDLNVPGYVYTEIEPRRWELGNPSPKVTPTLRPLQIQHPTAQPTPDTKNPLGVSP</sequence>
<dbReference type="PROSITE" id="PS51257">
    <property type="entry name" value="PROKAR_LIPOPROTEIN"/>
    <property type="match status" value="1"/>
</dbReference>
<proteinExistence type="predicted"/>